<evidence type="ECO:0000313" key="2">
    <source>
        <dbReference type="EMBL" id="GLK83224.1"/>
    </source>
</evidence>
<reference evidence="2" key="2">
    <citation type="submission" date="2023-01" db="EMBL/GenBank/DDBJ databases">
        <authorList>
            <person name="Sun Q."/>
            <person name="Evtushenko L."/>
        </authorList>
    </citation>
    <scope>NUCLEOTIDE SEQUENCE</scope>
    <source>
        <strain evidence="2">VKM B-2789</strain>
    </source>
</reference>
<protein>
    <submittedName>
        <fullName evidence="2">Uncharacterized protein</fullName>
    </submittedName>
</protein>
<keyword evidence="3" id="KW-1185">Reference proteome</keyword>
<comment type="caution">
    <text evidence="2">The sequence shown here is derived from an EMBL/GenBank/DDBJ whole genome shotgun (WGS) entry which is preliminary data.</text>
</comment>
<dbReference type="AlphaFoldDB" id="A0A9W6JWK0"/>
<proteinExistence type="predicted"/>
<name>A0A9W6JWK0_9HYPH</name>
<accession>A0A9W6JWK0</accession>
<reference evidence="2" key="1">
    <citation type="journal article" date="2014" name="Int. J. Syst. Evol. Microbiol.">
        <title>Complete genome sequence of Corynebacterium casei LMG S-19264T (=DSM 44701T), isolated from a smear-ripened cheese.</title>
        <authorList>
            <consortium name="US DOE Joint Genome Institute (JGI-PGF)"/>
            <person name="Walter F."/>
            <person name="Albersmeier A."/>
            <person name="Kalinowski J."/>
            <person name="Ruckert C."/>
        </authorList>
    </citation>
    <scope>NUCLEOTIDE SEQUENCE</scope>
    <source>
        <strain evidence="2">VKM B-2789</strain>
    </source>
</reference>
<evidence type="ECO:0000256" key="1">
    <source>
        <dbReference type="SAM" id="MobiDB-lite"/>
    </source>
</evidence>
<feature type="compositionally biased region" description="Polar residues" evidence="1">
    <location>
        <begin position="1"/>
        <end position="13"/>
    </location>
</feature>
<evidence type="ECO:0000313" key="3">
    <source>
        <dbReference type="Proteomes" id="UP001143330"/>
    </source>
</evidence>
<organism evidence="2 3">
    <name type="scientific">Ancylobacter defluvii</name>
    <dbReference type="NCBI Taxonomy" id="1282440"/>
    <lineage>
        <taxon>Bacteria</taxon>
        <taxon>Pseudomonadati</taxon>
        <taxon>Pseudomonadota</taxon>
        <taxon>Alphaproteobacteria</taxon>
        <taxon>Hyphomicrobiales</taxon>
        <taxon>Xanthobacteraceae</taxon>
        <taxon>Ancylobacter</taxon>
    </lineage>
</organism>
<gene>
    <name evidence="2" type="ORF">GCM10017653_12930</name>
</gene>
<sequence>MRASSAIETTRCGSSRGAGALPDQDTPIDRKVLQTKEPEPEEQAPEHARAAGMGLAASDRSGGHGRIAGG</sequence>
<dbReference type="EMBL" id="BSFM01000006">
    <property type="protein sequence ID" value="GLK83224.1"/>
    <property type="molecule type" value="Genomic_DNA"/>
</dbReference>
<feature type="region of interest" description="Disordered" evidence="1">
    <location>
        <begin position="1"/>
        <end position="70"/>
    </location>
</feature>
<feature type="compositionally biased region" description="Basic and acidic residues" evidence="1">
    <location>
        <begin position="27"/>
        <end position="49"/>
    </location>
</feature>
<dbReference type="Proteomes" id="UP001143330">
    <property type="component" value="Unassembled WGS sequence"/>
</dbReference>